<keyword evidence="4" id="KW-1185">Reference proteome</keyword>
<dbReference type="Proteomes" id="UP001172083">
    <property type="component" value="Unassembled WGS sequence"/>
</dbReference>
<dbReference type="GO" id="GO:0016787">
    <property type="term" value="F:hydrolase activity"/>
    <property type="evidence" value="ECO:0007669"/>
    <property type="project" value="UniProtKB-KW"/>
</dbReference>
<comment type="caution">
    <text evidence="3">The sequence shown here is derived from an EMBL/GenBank/DDBJ whole genome shotgun (WGS) entry which is preliminary data.</text>
</comment>
<dbReference type="Pfam" id="PF12706">
    <property type="entry name" value="Lactamase_B_2"/>
    <property type="match status" value="1"/>
</dbReference>
<proteinExistence type="predicted"/>
<feature type="domain" description="Diiron non-heme beta-hydroxylase N-terminal" evidence="2">
    <location>
        <begin position="7"/>
        <end position="238"/>
    </location>
</feature>
<keyword evidence="3" id="KW-0378">Hydrolase</keyword>
<evidence type="ECO:0000259" key="1">
    <source>
        <dbReference type="Pfam" id="PF12706"/>
    </source>
</evidence>
<dbReference type="EC" id="3.-.-.-" evidence="3"/>
<feature type="domain" description="Metallo-beta-lactamase" evidence="1">
    <location>
        <begin position="268"/>
        <end position="425"/>
    </location>
</feature>
<accession>A0ABT8LIC9</accession>
<dbReference type="InterPro" id="IPR036866">
    <property type="entry name" value="RibonucZ/Hydroxyglut_hydro"/>
</dbReference>
<dbReference type="PANTHER" id="PTHR15032:SF4">
    <property type="entry name" value="N-ACYL-PHOSPHATIDYLETHANOLAMINE-HYDROLYZING PHOSPHOLIPASE D"/>
    <property type="match status" value="1"/>
</dbReference>
<evidence type="ECO:0000313" key="4">
    <source>
        <dbReference type="Proteomes" id="UP001172083"/>
    </source>
</evidence>
<sequence>MRNQPVYLKPNVVIEPLIDRWYAWSHLVSPATAAMNITGRHLRIMNSYIQSPEIHAAAAKNPKMLGGPFINLEGNHVEEIKQLRDNTLSTHKDLIALSDAIKELDRKLISKAKGYSLEPLYNEVPELLKGYVELTYDLNNNPSFRFFESLLYQSRLYKPQLQSIALWLTDNDERPFVLSTPRIDKPGMVHLDIPFDHPFIDAISSMKRTPKSINALVEMIDLDPKAEPVFESFFTDTPPMPYRKYQGKKIRMRYFGHACILIETEELNILIDPLISYYGYQQEVARYSDVDLPDIIDYVLITHNHQDHILFETLLPLRHKIKNIVVPRTSSGQLQDPNLKLMFDQIGFSNVIEIGEMETITFEDCTITGIPFIGEHGDLSIQTKICHHVVVSKFSMLFMADSCNVESKLYQHVHDIIGDVDVVFLGMECDGAPLTWLYGPLLTEELHRDKDSTRRFAGSNYERGKCLVDIFNPQEVYVYAMGLEPWLKFISSIRYTEESNPIIASNKLIKYCIEKELVAERLYGEKELFYEKYPITFP</sequence>
<dbReference type="RefSeq" id="WP_346762857.1">
    <property type="nucleotide sequence ID" value="NZ_JAUJEB010000023.1"/>
</dbReference>
<dbReference type="Gene3D" id="3.60.15.10">
    <property type="entry name" value="Ribonuclease Z/Hydroxyacylglutathione hydrolase-like"/>
    <property type="match status" value="1"/>
</dbReference>
<dbReference type="SUPFAM" id="SSF56281">
    <property type="entry name" value="Metallo-hydrolase/oxidoreductase"/>
    <property type="match status" value="1"/>
</dbReference>
<evidence type="ECO:0000313" key="3">
    <source>
        <dbReference type="EMBL" id="MDN5217522.1"/>
    </source>
</evidence>
<gene>
    <name evidence="3" type="ORF">QQ020_35950</name>
</gene>
<dbReference type="InterPro" id="IPR041141">
    <property type="entry name" value="CmlA_N"/>
</dbReference>
<organism evidence="3 4">
    <name type="scientific">Agaribacillus aureus</name>
    <dbReference type="NCBI Taxonomy" id="3051825"/>
    <lineage>
        <taxon>Bacteria</taxon>
        <taxon>Pseudomonadati</taxon>
        <taxon>Bacteroidota</taxon>
        <taxon>Cytophagia</taxon>
        <taxon>Cytophagales</taxon>
        <taxon>Splendidivirgaceae</taxon>
        <taxon>Agaribacillus</taxon>
    </lineage>
</organism>
<protein>
    <submittedName>
        <fullName evidence="3">MBL fold metallo-hydrolase</fullName>
        <ecNumber evidence="3">3.-.-.-</ecNumber>
    </submittedName>
</protein>
<dbReference type="EMBL" id="JAUJEB010000023">
    <property type="protein sequence ID" value="MDN5217522.1"/>
    <property type="molecule type" value="Genomic_DNA"/>
</dbReference>
<dbReference type="InterPro" id="IPR001279">
    <property type="entry name" value="Metallo-B-lactamas"/>
</dbReference>
<dbReference type="PANTHER" id="PTHR15032">
    <property type="entry name" value="N-ACYL-PHOSPHATIDYLETHANOLAMINE-HYDROLYZING PHOSPHOLIPASE D"/>
    <property type="match status" value="1"/>
</dbReference>
<reference evidence="3" key="1">
    <citation type="submission" date="2023-06" db="EMBL/GenBank/DDBJ databases">
        <title>Genomic of Agaribacillus aureum.</title>
        <authorList>
            <person name="Wang G."/>
        </authorList>
    </citation>
    <scope>NUCLEOTIDE SEQUENCE</scope>
    <source>
        <strain evidence="3">BMA12</strain>
    </source>
</reference>
<evidence type="ECO:0000259" key="2">
    <source>
        <dbReference type="Pfam" id="PF18456"/>
    </source>
</evidence>
<name>A0ABT8LIC9_9BACT</name>
<dbReference type="Pfam" id="PF18456">
    <property type="entry name" value="CmlA_N"/>
    <property type="match status" value="1"/>
</dbReference>